<keyword evidence="3" id="KW-1185">Reference proteome</keyword>
<evidence type="ECO:0000313" key="1">
    <source>
        <dbReference type="EMBL" id="KHD73219.1"/>
    </source>
</evidence>
<organism evidence="1 3">
    <name type="scientific">Actinoplanes utahensis</name>
    <dbReference type="NCBI Taxonomy" id="1869"/>
    <lineage>
        <taxon>Bacteria</taxon>
        <taxon>Bacillati</taxon>
        <taxon>Actinomycetota</taxon>
        <taxon>Actinomycetes</taxon>
        <taxon>Micromonosporales</taxon>
        <taxon>Micromonosporaceae</taxon>
        <taxon>Actinoplanes</taxon>
    </lineage>
</organism>
<dbReference type="eggNOG" id="ENOG5030BW4">
    <property type="taxonomic scope" value="Bacteria"/>
</dbReference>
<dbReference type="Pfam" id="PF17653">
    <property type="entry name" value="DUF5522"/>
    <property type="match status" value="1"/>
</dbReference>
<dbReference type="PANTHER" id="PTHR21037:SF2">
    <property type="entry name" value="SIMILAR TO NOVEL PROTEIN"/>
    <property type="match status" value="1"/>
</dbReference>
<protein>
    <submittedName>
        <fullName evidence="1">Uncharacterized protein</fullName>
    </submittedName>
</protein>
<comment type="caution">
    <text evidence="1">The sequence shown here is derived from an EMBL/GenBank/DDBJ whole genome shotgun (WGS) entry which is preliminary data.</text>
</comment>
<name>A0A0A6UFZ0_ACTUT</name>
<dbReference type="EMBL" id="JRTT01000133">
    <property type="protein sequence ID" value="KHD73219.1"/>
    <property type="molecule type" value="Genomic_DNA"/>
</dbReference>
<accession>A0A0A6UFZ0</accession>
<evidence type="ECO:0000313" key="3">
    <source>
        <dbReference type="Proteomes" id="UP000054537"/>
    </source>
</evidence>
<dbReference type="Proteomes" id="UP000054537">
    <property type="component" value="Unassembled WGS sequence"/>
</dbReference>
<dbReference type="STRING" id="1869.MB27_26815"/>
<gene>
    <name evidence="2" type="ORF">MB27_26815</name>
    <name evidence="1" type="ORF">MB27_36185</name>
</gene>
<sequence>MAPRALTEPHPSRLPPDHPRRAEILAAHAGALAAGQAGYPDPGTGLFVLTAGFLADRGTCCTRGCRHCPYVDEP</sequence>
<dbReference type="InterPro" id="IPR040807">
    <property type="entry name" value="DUF5522"/>
</dbReference>
<dbReference type="PANTHER" id="PTHR21037">
    <property type="entry name" value="39S RIBOSOMAL PROTEIN L14, MITOCHONDRIAL"/>
    <property type="match status" value="1"/>
</dbReference>
<dbReference type="EMBL" id="JRTT01000037">
    <property type="protein sequence ID" value="KHD74775.1"/>
    <property type="molecule type" value="Genomic_DNA"/>
</dbReference>
<reference evidence="1 3" key="1">
    <citation type="submission" date="2014-10" db="EMBL/GenBank/DDBJ databases">
        <title>Draft genome sequence of Actinoplanes utahensis NRRL 12052.</title>
        <authorList>
            <person name="Velasco-Bucheli B."/>
            <person name="del Cerro C."/>
            <person name="Hormigo D."/>
            <person name="Garcia J.L."/>
            <person name="Acebal C."/>
            <person name="Arroyo M."/>
            <person name="de la Mata I."/>
        </authorList>
    </citation>
    <scope>NUCLEOTIDE SEQUENCE [LARGE SCALE GENOMIC DNA]</scope>
    <source>
        <strain evidence="1 3">NRRL 12052</strain>
    </source>
</reference>
<evidence type="ECO:0000313" key="2">
    <source>
        <dbReference type="EMBL" id="KHD74775.1"/>
    </source>
</evidence>
<dbReference type="AlphaFoldDB" id="A0A0A6UFZ0"/>
<proteinExistence type="predicted"/>